<feature type="transmembrane region" description="Helical" evidence="5">
    <location>
        <begin position="198"/>
        <end position="218"/>
    </location>
</feature>
<sequence>MDILLNACDNLFLDFVWAKLVPVSAFAEFGGNASSEEVLGSPIRAQVPPSLDTWSWNNLVSQLPHPPLSAILASSSQESLLNSSSSSPSLTLLNNGTIPDVSAWPRDFIPRQILSISVLTILGAYFLYFMFSWLSYTFIFNHDMMRHPRFLKNQVRLEIQTSVKAIPVMTLLTVPWFVAEVRGKSKLYDDVEANGGWVYLVLSVPMFLLFTDYCIYWIHRWLHLPLFYKTLHKPHHKWIVPTPFASYAFHPIDGYLQSVPYHLFVFFFPLHRMLYLTLFVLITIWTIFIHDSDMITGHPLEKVINGPAHHTLHHIYFTVNYGQYFTWADRVGSSYRHPDSSLDPLLELNTNGLID</sequence>
<dbReference type="GO" id="GO:0008610">
    <property type="term" value="P:lipid biosynthetic process"/>
    <property type="evidence" value="ECO:0007669"/>
    <property type="project" value="InterPro"/>
</dbReference>
<dbReference type="AlphaFoldDB" id="A0A4V4HF33"/>
<reference evidence="7 8" key="1">
    <citation type="journal article" date="2019" name="Nat. Ecol. Evol.">
        <title>Megaphylogeny resolves global patterns of mushroom evolution.</title>
        <authorList>
            <person name="Varga T."/>
            <person name="Krizsan K."/>
            <person name="Foldi C."/>
            <person name="Dima B."/>
            <person name="Sanchez-Garcia M."/>
            <person name="Sanchez-Ramirez S."/>
            <person name="Szollosi G.J."/>
            <person name="Szarkandi J.G."/>
            <person name="Papp V."/>
            <person name="Albert L."/>
            <person name="Andreopoulos W."/>
            <person name="Angelini C."/>
            <person name="Antonin V."/>
            <person name="Barry K.W."/>
            <person name="Bougher N.L."/>
            <person name="Buchanan P."/>
            <person name="Buyck B."/>
            <person name="Bense V."/>
            <person name="Catcheside P."/>
            <person name="Chovatia M."/>
            <person name="Cooper J."/>
            <person name="Damon W."/>
            <person name="Desjardin D."/>
            <person name="Finy P."/>
            <person name="Geml J."/>
            <person name="Haridas S."/>
            <person name="Hughes K."/>
            <person name="Justo A."/>
            <person name="Karasinski D."/>
            <person name="Kautmanova I."/>
            <person name="Kiss B."/>
            <person name="Kocsube S."/>
            <person name="Kotiranta H."/>
            <person name="LaButti K.M."/>
            <person name="Lechner B.E."/>
            <person name="Liimatainen K."/>
            <person name="Lipzen A."/>
            <person name="Lukacs Z."/>
            <person name="Mihaltcheva S."/>
            <person name="Morgado L.N."/>
            <person name="Niskanen T."/>
            <person name="Noordeloos M.E."/>
            <person name="Ohm R.A."/>
            <person name="Ortiz-Santana B."/>
            <person name="Ovrebo C."/>
            <person name="Racz N."/>
            <person name="Riley R."/>
            <person name="Savchenko A."/>
            <person name="Shiryaev A."/>
            <person name="Soop K."/>
            <person name="Spirin V."/>
            <person name="Szebenyi C."/>
            <person name="Tomsovsky M."/>
            <person name="Tulloss R.E."/>
            <person name="Uehling J."/>
            <person name="Grigoriev I.V."/>
            <person name="Vagvolgyi C."/>
            <person name="Papp T."/>
            <person name="Martin F.M."/>
            <person name="Miettinen O."/>
            <person name="Hibbett D.S."/>
            <person name="Nagy L.G."/>
        </authorList>
    </citation>
    <scope>NUCLEOTIDE SEQUENCE [LARGE SCALE GENOMIC DNA]</scope>
    <source>
        <strain evidence="7 8">CBS 962.96</strain>
    </source>
</reference>
<evidence type="ECO:0000256" key="3">
    <source>
        <dbReference type="ARBA" id="ARBA00022989"/>
    </source>
</evidence>
<keyword evidence="2 5" id="KW-0812">Transmembrane</keyword>
<dbReference type="InterPro" id="IPR050307">
    <property type="entry name" value="Sterol_Desaturase_Related"/>
</dbReference>
<gene>
    <name evidence="7" type="ORF">K435DRAFT_829521</name>
</gene>
<feature type="transmembrane region" description="Helical" evidence="5">
    <location>
        <begin position="263"/>
        <end position="288"/>
    </location>
</feature>
<dbReference type="OrthoDB" id="6354873at2759"/>
<protein>
    <submittedName>
        <fullName evidence="7">Fatty acid hydroxylase</fullName>
    </submittedName>
</protein>
<keyword evidence="4 5" id="KW-0472">Membrane</keyword>
<accession>A0A4V4HF33</accession>
<dbReference type="GO" id="GO:0016491">
    <property type="term" value="F:oxidoreductase activity"/>
    <property type="evidence" value="ECO:0007669"/>
    <property type="project" value="InterPro"/>
</dbReference>
<comment type="subcellular location">
    <subcellularLocation>
        <location evidence="1">Membrane</location>
    </subcellularLocation>
</comment>
<evidence type="ECO:0000256" key="5">
    <source>
        <dbReference type="SAM" id="Phobius"/>
    </source>
</evidence>
<dbReference type="InterPro" id="IPR006694">
    <property type="entry name" value="Fatty_acid_hydroxylase"/>
</dbReference>
<name>A0A4V4HF33_DENBC</name>
<keyword evidence="8" id="KW-1185">Reference proteome</keyword>
<evidence type="ECO:0000259" key="6">
    <source>
        <dbReference type="Pfam" id="PF04116"/>
    </source>
</evidence>
<dbReference type="EMBL" id="ML179252">
    <property type="protein sequence ID" value="THU93325.1"/>
    <property type="molecule type" value="Genomic_DNA"/>
</dbReference>
<dbReference type="Proteomes" id="UP000297245">
    <property type="component" value="Unassembled WGS sequence"/>
</dbReference>
<evidence type="ECO:0000256" key="2">
    <source>
        <dbReference type="ARBA" id="ARBA00022692"/>
    </source>
</evidence>
<evidence type="ECO:0000313" key="7">
    <source>
        <dbReference type="EMBL" id="THU93325.1"/>
    </source>
</evidence>
<feature type="domain" description="Fatty acid hydroxylase" evidence="6">
    <location>
        <begin position="206"/>
        <end position="331"/>
    </location>
</feature>
<proteinExistence type="predicted"/>
<evidence type="ECO:0000313" key="8">
    <source>
        <dbReference type="Proteomes" id="UP000297245"/>
    </source>
</evidence>
<evidence type="ECO:0000256" key="4">
    <source>
        <dbReference type="ARBA" id="ARBA00023136"/>
    </source>
</evidence>
<dbReference type="PANTHER" id="PTHR11863">
    <property type="entry name" value="STEROL DESATURASE"/>
    <property type="match status" value="1"/>
</dbReference>
<feature type="transmembrane region" description="Helical" evidence="5">
    <location>
        <begin position="113"/>
        <end position="140"/>
    </location>
</feature>
<organism evidence="7 8">
    <name type="scientific">Dendrothele bispora (strain CBS 962.96)</name>
    <dbReference type="NCBI Taxonomy" id="1314807"/>
    <lineage>
        <taxon>Eukaryota</taxon>
        <taxon>Fungi</taxon>
        <taxon>Dikarya</taxon>
        <taxon>Basidiomycota</taxon>
        <taxon>Agaricomycotina</taxon>
        <taxon>Agaricomycetes</taxon>
        <taxon>Agaricomycetidae</taxon>
        <taxon>Agaricales</taxon>
        <taxon>Agaricales incertae sedis</taxon>
        <taxon>Dendrothele</taxon>
    </lineage>
</organism>
<evidence type="ECO:0000256" key="1">
    <source>
        <dbReference type="ARBA" id="ARBA00004370"/>
    </source>
</evidence>
<dbReference type="Pfam" id="PF04116">
    <property type="entry name" value="FA_hydroxylase"/>
    <property type="match status" value="1"/>
</dbReference>
<dbReference type="GO" id="GO:0016020">
    <property type="term" value="C:membrane"/>
    <property type="evidence" value="ECO:0007669"/>
    <property type="project" value="UniProtKB-SubCell"/>
</dbReference>
<keyword evidence="3 5" id="KW-1133">Transmembrane helix</keyword>
<dbReference type="GO" id="GO:0005506">
    <property type="term" value="F:iron ion binding"/>
    <property type="evidence" value="ECO:0007669"/>
    <property type="project" value="InterPro"/>
</dbReference>